<dbReference type="InterPro" id="IPR009072">
    <property type="entry name" value="Histone-fold"/>
</dbReference>
<comment type="similarity">
    <text evidence="1">Belongs to the histone H2A family.</text>
</comment>
<name>A0A8C4QXT2_EPTBU</name>
<protein>
    <recommendedName>
        <fullName evidence="1">Histone H2A</fullName>
    </recommendedName>
</protein>
<dbReference type="SUPFAM" id="SSF47113">
    <property type="entry name" value="Histone-fold"/>
    <property type="match status" value="1"/>
</dbReference>
<dbReference type="PRINTS" id="PR00620">
    <property type="entry name" value="HISTONEH2A"/>
</dbReference>
<dbReference type="GO" id="GO:0003677">
    <property type="term" value="F:DNA binding"/>
    <property type="evidence" value="ECO:0007669"/>
    <property type="project" value="UniProtKB-KW"/>
</dbReference>
<keyword evidence="1" id="KW-0544">Nucleosome core</keyword>
<keyword evidence="1" id="KW-0238">DNA-binding</keyword>
<comment type="subcellular location">
    <subcellularLocation>
        <location evidence="1">Nucleus</location>
    </subcellularLocation>
</comment>
<evidence type="ECO:0000313" key="4">
    <source>
        <dbReference type="Ensembl" id="ENSEBUP00000021167.1"/>
    </source>
</evidence>
<reference evidence="4" key="1">
    <citation type="submission" date="2025-08" db="UniProtKB">
        <authorList>
            <consortium name="Ensembl"/>
        </authorList>
    </citation>
    <scope>IDENTIFICATION</scope>
</reference>
<evidence type="ECO:0000256" key="2">
    <source>
        <dbReference type="SAM" id="SignalP"/>
    </source>
</evidence>
<dbReference type="GO" id="GO:0030527">
    <property type="term" value="F:structural constituent of chromatin"/>
    <property type="evidence" value="ECO:0007669"/>
    <property type="project" value="InterPro"/>
</dbReference>
<evidence type="ECO:0000313" key="5">
    <source>
        <dbReference type="Proteomes" id="UP000694388"/>
    </source>
</evidence>
<feature type="signal peptide" evidence="2">
    <location>
        <begin position="1"/>
        <end position="21"/>
    </location>
</feature>
<dbReference type="InterPro" id="IPR007125">
    <property type="entry name" value="H2A/H2B/H3"/>
</dbReference>
<dbReference type="GO" id="GO:0046982">
    <property type="term" value="F:protein heterodimerization activity"/>
    <property type="evidence" value="ECO:0007669"/>
    <property type="project" value="InterPro"/>
</dbReference>
<dbReference type="SMART" id="SM00414">
    <property type="entry name" value="H2A"/>
    <property type="match status" value="1"/>
</dbReference>
<dbReference type="Ensembl" id="ENSEBUT00000021744.1">
    <property type="protein sequence ID" value="ENSEBUP00000021167.1"/>
    <property type="gene ID" value="ENSEBUG00000013087.1"/>
</dbReference>
<dbReference type="Gene3D" id="1.10.20.10">
    <property type="entry name" value="Histone, subunit A"/>
    <property type="match status" value="1"/>
</dbReference>
<evidence type="ECO:0000256" key="1">
    <source>
        <dbReference type="RuleBase" id="RU003767"/>
    </source>
</evidence>
<feature type="chain" id="PRO_5034579158" description="Histone H2A" evidence="2">
    <location>
        <begin position="22"/>
        <end position="104"/>
    </location>
</feature>
<keyword evidence="1" id="KW-0158">Chromosome</keyword>
<accession>A0A8C4QXT2</accession>
<keyword evidence="1" id="KW-0539">Nucleus</keyword>
<proteinExistence type="inferred from homology"/>
<dbReference type="AlphaFoldDB" id="A0A8C4QXT2"/>
<keyword evidence="2" id="KW-0732">Signal</keyword>
<dbReference type="CDD" id="cd00074">
    <property type="entry name" value="HFD_H2A"/>
    <property type="match status" value="1"/>
</dbReference>
<organism evidence="4 5">
    <name type="scientific">Eptatretus burgeri</name>
    <name type="common">Inshore hagfish</name>
    <dbReference type="NCBI Taxonomy" id="7764"/>
    <lineage>
        <taxon>Eukaryota</taxon>
        <taxon>Metazoa</taxon>
        <taxon>Chordata</taxon>
        <taxon>Craniata</taxon>
        <taxon>Vertebrata</taxon>
        <taxon>Cyclostomata</taxon>
        <taxon>Myxini</taxon>
        <taxon>Myxiniformes</taxon>
        <taxon>Myxinidae</taxon>
        <taxon>Eptatretinae</taxon>
        <taxon>Eptatretus</taxon>
    </lineage>
</organism>
<keyword evidence="5" id="KW-1185">Reference proteome</keyword>
<dbReference type="GeneTree" id="ENSGT01020000230360"/>
<evidence type="ECO:0000259" key="3">
    <source>
        <dbReference type="Pfam" id="PF00125"/>
    </source>
</evidence>
<dbReference type="InterPro" id="IPR002119">
    <property type="entry name" value="Histone_H2A"/>
</dbReference>
<reference evidence="4" key="2">
    <citation type="submission" date="2025-09" db="UniProtKB">
        <authorList>
            <consortium name="Ensembl"/>
        </authorList>
    </citation>
    <scope>IDENTIFICATION</scope>
</reference>
<dbReference type="GO" id="GO:0000786">
    <property type="term" value="C:nucleosome"/>
    <property type="evidence" value="ECO:0007669"/>
    <property type="project" value="UniProtKB-KW"/>
</dbReference>
<sequence>MFPLFPSLLVSCSFIPLLVECTIAPLPQSHCPPPHHLFHVGHVHRLLCRGNCTERVGAGAPVYLAAVLEYLSAEILELAGKVARDNKKTCIIPHHLQLTVHNDE</sequence>
<dbReference type="Pfam" id="PF00125">
    <property type="entry name" value="Histone"/>
    <property type="match status" value="1"/>
</dbReference>
<comment type="subunit">
    <text evidence="1">The nucleosome is a histone octamer containing two molecules each of H2A, H2B, H3 and H4 assembled in one H3-H4 heterotetramer and two H2A-H2B heterodimers. The octamer wraps approximately 147 bp of DNA.</text>
</comment>
<feature type="domain" description="Core Histone H2A/H2B/H3" evidence="3">
    <location>
        <begin position="37"/>
        <end position="101"/>
    </location>
</feature>
<dbReference type="GO" id="GO:0005634">
    <property type="term" value="C:nucleus"/>
    <property type="evidence" value="ECO:0007669"/>
    <property type="project" value="UniProtKB-SubCell"/>
</dbReference>
<dbReference type="PANTHER" id="PTHR23430">
    <property type="entry name" value="HISTONE H2A"/>
    <property type="match status" value="1"/>
</dbReference>
<dbReference type="Proteomes" id="UP000694388">
    <property type="component" value="Unplaced"/>
</dbReference>